<evidence type="ECO:0000256" key="1">
    <source>
        <dbReference type="SAM" id="MobiDB-lite"/>
    </source>
</evidence>
<feature type="compositionally biased region" description="Acidic residues" evidence="1">
    <location>
        <begin position="80"/>
        <end position="92"/>
    </location>
</feature>
<dbReference type="GeneID" id="91088080"/>
<dbReference type="VEuPathDB" id="FungiDB:L203_06409"/>
<dbReference type="OrthoDB" id="2596228at2759"/>
<proteinExistence type="predicted"/>
<reference evidence="2" key="3">
    <citation type="submission" date="2024-01" db="EMBL/GenBank/DDBJ databases">
        <authorList>
            <person name="Coelho M.A."/>
            <person name="David-Palma M."/>
            <person name="Shea T."/>
            <person name="Sun S."/>
            <person name="Cuomo C.A."/>
            <person name="Heitman J."/>
        </authorList>
    </citation>
    <scope>NUCLEOTIDE SEQUENCE</scope>
    <source>
        <strain evidence="2">CBS 7841</strain>
    </source>
</reference>
<gene>
    <name evidence="2" type="ORF">L203_103870</name>
</gene>
<organism evidence="2 3">
    <name type="scientific">Cryptococcus depauperatus CBS 7841</name>
    <dbReference type="NCBI Taxonomy" id="1295531"/>
    <lineage>
        <taxon>Eukaryota</taxon>
        <taxon>Fungi</taxon>
        <taxon>Dikarya</taxon>
        <taxon>Basidiomycota</taxon>
        <taxon>Agaricomycotina</taxon>
        <taxon>Tremellomycetes</taxon>
        <taxon>Tremellales</taxon>
        <taxon>Cryptococcaceae</taxon>
        <taxon>Cryptococcus</taxon>
    </lineage>
</organism>
<keyword evidence="3" id="KW-1185">Reference proteome</keyword>
<dbReference type="Proteomes" id="UP000094043">
    <property type="component" value="Chromosome 4"/>
</dbReference>
<reference evidence="2" key="2">
    <citation type="journal article" date="2022" name="Elife">
        <title>Obligate sexual reproduction of a homothallic fungus closely related to the Cryptococcus pathogenic species complex.</title>
        <authorList>
            <person name="Passer A.R."/>
            <person name="Clancey S.A."/>
            <person name="Shea T."/>
            <person name="David-Palma M."/>
            <person name="Averette A.F."/>
            <person name="Boekhout T."/>
            <person name="Porcel B.M."/>
            <person name="Nowrousian M."/>
            <person name="Cuomo C.A."/>
            <person name="Sun S."/>
            <person name="Heitman J."/>
            <person name="Coelho M.A."/>
        </authorList>
    </citation>
    <scope>NUCLEOTIDE SEQUENCE</scope>
    <source>
        <strain evidence="2">CBS 7841</strain>
    </source>
</reference>
<evidence type="ECO:0000313" key="2">
    <source>
        <dbReference type="EMBL" id="WVN88659.1"/>
    </source>
</evidence>
<evidence type="ECO:0000313" key="3">
    <source>
        <dbReference type="Proteomes" id="UP000094043"/>
    </source>
</evidence>
<dbReference type="RefSeq" id="XP_066069359.1">
    <property type="nucleotide sequence ID" value="XM_066213262.1"/>
</dbReference>
<reference evidence="2" key="1">
    <citation type="submission" date="2016-06" db="EMBL/GenBank/DDBJ databases">
        <authorList>
            <person name="Cuomo C."/>
            <person name="Litvintseva A."/>
            <person name="Heitman J."/>
            <person name="Chen Y."/>
            <person name="Sun S."/>
            <person name="Springer D."/>
            <person name="Dromer F."/>
            <person name="Young S."/>
            <person name="Zeng Q."/>
            <person name="Chapman S."/>
            <person name="Gujja S."/>
            <person name="Saif S."/>
            <person name="Birren B."/>
        </authorList>
    </citation>
    <scope>NUCLEOTIDE SEQUENCE</scope>
    <source>
        <strain evidence="2">CBS 7841</strain>
    </source>
</reference>
<sequence>MDRTLEESFDEDDSLFSVSQSQTHHPVIPSSRPSFQQLQYIDGYGIIAEEEDSQEEAHYQNASAIQPDGIAGDSDNGNEGVEDQEETYDEVSDGSSDLYDPDADPESFAQRLDELAGVLEMGEVEARSMRYDPPVAKDHRQVPNMPPEEFKMLVRGHIANTAWQYPDQAGSFHPIRVMGKLWRDRDEGFNNEEPQEQYRKEQAKLPTRHMQETALIPVR</sequence>
<dbReference type="KEGG" id="cdep:91088080"/>
<feature type="region of interest" description="Disordered" evidence="1">
    <location>
        <begin position="1"/>
        <end position="34"/>
    </location>
</feature>
<name>A0A1E3HLY2_9TREE</name>
<accession>A0A1E3HLY2</accession>
<dbReference type="AlphaFoldDB" id="A0A1E3HLY2"/>
<protein>
    <submittedName>
        <fullName evidence="2">Uncharacterized protein</fullName>
    </submittedName>
</protein>
<feature type="region of interest" description="Disordered" evidence="1">
    <location>
        <begin position="48"/>
        <end position="105"/>
    </location>
</feature>
<dbReference type="EMBL" id="CP143787">
    <property type="protein sequence ID" value="WVN88659.1"/>
    <property type="molecule type" value="Genomic_DNA"/>
</dbReference>